<keyword evidence="6 8" id="KW-1133">Transmembrane helix</keyword>
<dbReference type="PROSITE" id="PS50929">
    <property type="entry name" value="ABC_TM1F"/>
    <property type="match status" value="1"/>
</dbReference>
<evidence type="ECO:0000256" key="7">
    <source>
        <dbReference type="ARBA" id="ARBA00023136"/>
    </source>
</evidence>
<dbReference type="AlphaFoldDB" id="A0A0M0HUQ9"/>
<dbReference type="Pfam" id="PF00005">
    <property type="entry name" value="ABC_tran"/>
    <property type="match status" value="1"/>
</dbReference>
<dbReference type="GO" id="GO:0140359">
    <property type="term" value="F:ABC-type transporter activity"/>
    <property type="evidence" value="ECO:0007669"/>
    <property type="project" value="InterPro"/>
</dbReference>
<feature type="transmembrane region" description="Helical" evidence="8">
    <location>
        <begin position="36"/>
        <end position="53"/>
    </location>
</feature>
<dbReference type="GO" id="GO:0005886">
    <property type="term" value="C:plasma membrane"/>
    <property type="evidence" value="ECO:0007669"/>
    <property type="project" value="UniProtKB-SubCell"/>
</dbReference>
<evidence type="ECO:0000313" key="11">
    <source>
        <dbReference type="EMBL" id="KOO05363.1"/>
    </source>
</evidence>
<keyword evidence="5" id="KW-0067">ATP-binding</keyword>
<dbReference type="InterPro" id="IPR017871">
    <property type="entry name" value="ABC_transporter-like_CS"/>
</dbReference>
<organism evidence="11 12">
    <name type="scientific">Vibrio nereis</name>
    <dbReference type="NCBI Taxonomy" id="693"/>
    <lineage>
        <taxon>Bacteria</taxon>
        <taxon>Pseudomonadati</taxon>
        <taxon>Pseudomonadota</taxon>
        <taxon>Gammaproteobacteria</taxon>
        <taxon>Vibrionales</taxon>
        <taxon>Vibrionaceae</taxon>
        <taxon>Vibrio</taxon>
    </lineage>
</organism>
<evidence type="ECO:0000313" key="12">
    <source>
        <dbReference type="Proteomes" id="UP000037515"/>
    </source>
</evidence>
<gene>
    <name evidence="11" type="ORF">AKJ17_00775</name>
</gene>
<comment type="subcellular location">
    <subcellularLocation>
        <location evidence="1">Cell membrane</location>
        <topology evidence="1">Multi-pass membrane protein</topology>
    </subcellularLocation>
</comment>
<evidence type="ECO:0008006" key="13">
    <source>
        <dbReference type="Google" id="ProtNLM"/>
    </source>
</evidence>
<reference evidence="12" key="1">
    <citation type="submission" date="2015-08" db="EMBL/GenBank/DDBJ databases">
        <title>Vibrio galatheae sp. nov., a novel member of the Vibrionaceae family isolated from the Solomon Islands.</title>
        <authorList>
            <person name="Giubergia S."/>
            <person name="Machado H."/>
            <person name="Mateiu R.V."/>
            <person name="Gram L."/>
        </authorList>
    </citation>
    <scope>NUCLEOTIDE SEQUENCE [LARGE SCALE GENOMIC DNA]</scope>
    <source>
        <strain evidence="12">DSM 19584</strain>
    </source>
</reference>
<dbReference type="EMBL" id="LHPJ01000001">
    <property type="protein sequence ID" value="KOO05363.1"/>
    <property type="molecule type" value="Genomic_DNA"/>
</dbReference>
<evidence type="ECO:0000256" key="5">
    <source>
        <dbReference type="ARBA" id="ARBA00022840"/>
    </source>
</evidence>
<evidence type="ECO:0000256" key="4">
    <source>
        <dbReference type="ARBA" id="ARBA00022741"/>
    </source>
</evidence>
<feature type="transmembrane region" description="Helical" evidence="8">
    <location>
        <begin position="143"/>
        <end position="163"/>
    </location>
</feature>
<feature type="domain" description="ABC transporter" evidence="9">
    <location>
        <begin position="341"/>
        <end position="574"/>
    </location>
</feature>
<dbReference type="InterPro" id="IPR003593">
    <property type="entry name" value="AAA+_ATPase"/>
</dbReference>
<dbReference type="STRING" id="693.AKJ17_00775"/>
<dbReference type="InterPro" id="IPR027417">
    <property type="entry name" value="P-loop_NTPase"/>
</dbReference>
<feature type="domain" description="ABC transmembrane type-1" evidence="10">
    <location>
        <begin position="25"/>
        <end position="308"/>
    </location>
</feature>
<dbReference type="GO" id="GO:0016887">
    <property type="term" value="F:ATP hydrolysis activity"/>
    <property type="evidence" value="ECO:0007669"/>
    <property type="project" value="InterPro"/>
</dbReference>
<evidence type="ECO:0000259" key="9">
    <source>
        <dbReference type="PROSITE" id="PS50893"/>
    </source>
</evidence>
<dbReference type="Pfam" id="PF00664">
    <property type="entry name" value="ABC_membrane"/>
    <property type="match status" value="1"/>
</dbReference>
<dbReference type="InterPro" id="IPR036640">
    <property type="entry name" value="ABC1_TM_sf"/>
</dbReference>
<evidence type="ECO:0000259" key="10">
    <source>
        <dbReference type="PROSITE" id="PS50929"/>
    </source>
</evidence>
<proteinExistence type="predicted"/>
<keyword evidence="12" id="KW-1185">Reference proteome</keyword>
<keyword evidence="2" id="KW-0813">Transport</keyword>
<dbReference type="GO" id="GO:0034040">
    <property type="term" value="F:ATPase-coupled lipid transmembrane transporter activity"/>
    <property type="evidence" value="ECO:0007669"/>
    <property type="project" value="TreeGrafter"/>
</dbReference>
<feature type="transmembrane region" description="Helical" evidence="8">
    <location>
        <begin position="253"/>
        <end position="274"/>
    </location>
</feature>
<dbReference type="FunFam" id="3.40.50.300:FF:000287">
    <property type="entry name" value="Multidrug ABC transporter ATP-binding protein"/>
    <property type="match status" value="1"/>
</dbReference>
<protein>
    <recommendedName>
        <fullName evidence="13">ABC transporter ATP-binding protein</fullName>
    </recommendedName>
</protein>
<dbReference type="OrthoDB" id="9806127at2"/>
<dbReference type="PROSITE" id="PS00211">
    <property type="entry name" value="ABC_TRANSPORTER_1"/>
    <property type="match status" value="1"/>
</dbReference>
<evidence type="ECO:0000256" key="1">
    <source>
        <dbReference type="ARBA" id="ARBA00004651"/>
    </source>
</evidence>
<name>A0A0M0HUQ9_VIBNE</name>
<keyword evidence="4" id="KW-0547">Nucleotide-binding</keyword>
<accession>A0A0M0HUQ9</accession>
<dbReference type="InterPro" id="IPR011527">
    <property type="entry name" value="ABC1_TM_dom"/>
</dbReference>
<dbReference type="InterPro" id="IPR039421">
    <property type="entry name" value="Type_1_exporter"/>
</dbReference>
<dbReference type="PANTHER" id="PTHR24221">
    <property type="entry name" value="ATP-BINDING CASSETTE SUB-FAMILY B"/>
    <property type="match status" value="1"/>
</dbReference>
<evidence type="ECO:0000256" key="6">
    <source>
        <dbReference type="ARBA" id="ARBA00022989"/>
    </source>
</evidence>
<dbReference type="RefSeq" id="WP_053393875.1">
    <property type="nucleotide sequence ID" value="NZ_LHPJ01000001.1"/>
</dbReference>
<evidence type="ECO:0000256" key="8">
    <source>
        <dbReference type="SAM" id="Phobius"/>
    </source>
</evidence>
<dbReference type="SUPFAM" id="SSF52540">
    <property type="entry name" value="P-loop containing nucleoside triphosphate hydrolases"/>
    <property type="match status" value="1"/>
</dbReference>
<comment type="caution">
    <text evidence="11">The sequence shown here is derived from an EMBL/GenBank/DDBJ whole genome shotgun (WGS) entry which is preliminary data.</text>
</comment>
<dbReference type="PANTHER" id="PTHR24221:SF397">
    <property type="entry name" value="ABC TRANSPORTER, ATP-BINDING TRANSMEMBRANE PROTEIN"/>
    <property type="match status" value="1"/>
</dbReference>
<feature type="transmembrane region" description="Helical" evidence="8">
    <location>
        <begin position="169"/>
        <end position="189"/>
    </location>
</feature>
<dbReference type="SMART" id="SM00382">
    <property type="entry name" value="AAA"/>
    <property type="match status" value="1"/>
</dbReference>
<dbReference type="PROSITE" id="PS50893">
    <property type="entry name" value="ABC_TRANSPORTER_2"/>
    <property type="match status" value="1"/>
</dbReference>
<dbReference type="Gene3D" id="1.20.1560.10">
    <property type="entry name" value="ABC transporter type 1, transmembrane domain"/>
    <property type="match status" value="1"/>
</dbReference>
<keyword evidence="7 8" id="KW-0472">Membrane</keyword>
<feature type="transmembrane region" description="Helical" evidence="8">
    <location>
        <begin position="59"/>
        <end position="81"/>
    </location>
</feature>
<evidence type="ECO:0000256" key="3">
    <source>
        <dbReference type="ARBA" id="ARBA00022692"/>
    </source>
</evidence>
<evidence type="ECO:0000256" key="2">
    <source>
        <dbReference type="ARBA" id="ARBA00022448"/>
    </source>
</evidence>
<dbReference type="PATRIC" id="fig|693.5.peg.157"/>
<dbReference type="Gene3D" id="3.40.50.300">
    <property type="entry name" value="P-loop containing nucleotide triphosphate hydrolases"/>
    <property type="match status" value="1"/>
</dbReference>
<keyword evidence="3 8" id="KW-0812">Transmembrane</keyword>
<dbReference type="GO" id="GO:0005524">
    <property type="term" value="F:ATP binding"/>
    <property type="evidence" value="ECO:0007669"/>
    <property type="project" value="UniProtKB-KW"/>
</dbReference>
<sequence length="576" mass="64681">MKTDSILKVALRIIRQSERSPSQFIIGGTWRLVERLLDVVPMLVCFWWLQSVLLAGEAIASPSVAVLAAVLVSIFVVQLFCAMQAHKNSFLGSYAIMAGYREKLLDRVHQLPLGTLYRYRTGQLTDMATEDVVKIENIFTHMIIDLFTSFLIPLLLLVGLMWIDWRLALSFLICLPVAFVVLQLTRKLYVRMSQTKQEASRDTSGLIVEFVTGIKTLRLYNKADLWLTKLYRQFDEMVRLSIKVEQWGAGPIVLYRLLIEFGLVFFLLASANAIESSSVSPLTLLLFMLLAYRVISPLLELGEHLSVLRYAVQSEQKLNTLYEEELLAEPEQAEGVNEYTVRFENVEFGYDDTTVLNNVSFTAPAKTITAIVGPSGSGKSTIVNLLARFYDPNQGDIVIGDKSIRAIGSEKLYENISMVFQQVQLFDGTIIDNVRIGRPSATDEEVFEACRLAYCEEFIQQLPDGYHTSVGESGASLSGGERQRLSIARAILKDSPIILLDEASASVDAITQYHIQQALTELVKDKTVIMIAHRLSTVRDADQILVLDDGHIVERGTHQQLLNHEGLYAQLWYAGQ</sequence>
<dbReference type="InterPro" id="IPR003439">
    <property type="entry name" value="ABC_transporter-like_ATP-bd"/>
</dbReference>
<dbReference type="SUPFAM" id="SSF90123">
    <property type="entry name" value="ABC transporter transmembrane region"/>
    <property type="match status" value="1"/>
</dbReference>
<dbReference type="Proteomes" id="UP000037515">
    <property type="component" value="Unassembled WGS sequence"/>
</dbReference>